<evidence type="ECO:0000313" key="5">
    <source>
        <dbReference type="EMBL" id="RRS05435.1"/>
    </source>
</evidence>
<dbReference type="InterPro" id="IPR008258">
    <property type="entry name" value="Transglycosylase_SLT_dom_1"/>
</dbReference>
<feature type="region of interest" description="Disordered" evidence="2">
    <location>
        <begin position="586"/>
        <end position="611"/>
    </location>
</feature>
<comment type="similarity">
    <text evidence="1">Belongs to the transglycosylase Slt family.</text>
</comment>
<dbReference type="PROSITE" id="PS00922">
    <property type="entry name" value="TRANSGLYCOSYLASE"/>
    <property type="match status" value="1"/>
</dbReference>
<dbReference type="OrthoDB" id="9815002at2"/>
<evidence type="ECO:0000256" key="2">
    <source>
        <dbReference type="SAM" id="MobiDB-lite"/>
    </source>
</evidence>
<dbReference type="PANTHER" id="PTHR37423:SF2">
    <property type="entry name" value="MEMBRANE-BOUND LYTIC MUREIN TRANSGLYCOSYLASE C"/>
    <property type="match status" value="1"/>
</dbReference>
<evidence type="ECO:0000259" key="4">
    <source>
        <dbReference type="Pfam" id="PF01476"/>
    </source>
</evidence>
<feature type="domain" description="Transglycosylase SLT" evidence="3">
    <location>
        <begin position="191"/>
        <end position="290"/>
    </location>
</feature>
<dbReference type="GO" id="GO:0008933">
    <property type="term" value="F:peptidoglycan lytic transglycosylase activity"/>
    <property type="evidence" value="ECO:0007669"/>
    <property type="project" value="InterPro"/>
</dbReference>
<dbReference type="SUPFAM" id="SSF53955">
    <property type="entry name" value="Lysozyme-like"/>
    <property type="match status" value="1"/>
</dbReference>
<dbReference type="CDD" id="cd00118">
    <property type="entry name" value="LysM"/>
    <property type="match status" value="1"/>
</dbReference>
<feature type="domain" description="LysM" evidence="4">
    <location>
        <begin position="490"/>
        <end position="515"/>
    </location>
</feature>
<accession>A0A3R8T3P6</accession>
<evidence type="ECO:0000256" key="1">
    <source>
        <dbReference type="ARBA" id="ARBA00007734"/>
    </source>
</evidence>
<sequence>MSILHTLPSLGRTACNLLTFSSFLLLTACSSIDLPFARNDAASTLSDAPTASGNAERASRLALAGTGTDTPPRAVDGARAPNAPSVITRSLSLDAIKGSTAAQAITDEDEAKNAVGQPTDALRPETTLNLDDREAAKDLWGRVRQGFTLPPLESELVADHERWYASRPDYVQRMTDRANRYLFHVVEEVERRGMPTELALLPFIESAFNPQALSSARASGIWQFMPATGKDFELKQNLFRDDRRDVLASTRAAMDYLQRLHRMFGDWHLALAAYNWGEGNVQRAIARNTKAGLPTDYLSLNMPPETRNYVPKLHAVRNIVANPESHGLALSPIENHPYFVSVPIQRDMDVTLAARLAQLTQADFQALNPSMNKPVILAAGTPQILLPYDNASSFMHNLSRHKGALATWTAWVVPKTMRPGDAAKRLGMSENDLRDINRIPPRMLVKAGSTLLVPRSQHREQDVSESVADNAMMALAPDLPPMRRMTVKARKRDTVASIARRYKVSEVQVAQWNKVRVGASFKRAEAVVVYVPVKAKATRATAARDSDDDQPKGKARVTLASKAGAKGVRTHKGTKVASTKLADKGKIRQVASRNNQGKARVVPASRQQPRARVVAANLNP</sequence>
<dbReference type="InterPro" id="IPR000189">
    <property type="entry name" value="Transglyc_AS"/>
</dbReference>
<dbReference type="AlphaFoldDB" id="A0A3R8T3P6"/>
<feature type="domain" description="LysM" evidence="4">
    <location>
        <begin position="423"/>
        <end position="454"/>
    </location>
</feature>
<dbReference type="GO" id="GO:0000270">
    <property type="term" value="P:peptidoglycan metabolic process"/>
    <property type="evidence" value="ECO:0007669"/>
    <property type="project" value="InterPro"/>
</dbReference>
<comment type="caution">
    <text evidence="5">The sequence shown here is derived from an EMBL/GenBank/DDBJ whole genome shotgun (WGS) entry which is preliminary data.</text>
</comment>
<proteinExistence type="inferred from homology"/>
<evidence type="ECO:0000259" key="3">
    <source>
        <dbReference type="Pfam" id="PF01464"/>
    </source>
</evidence>
<organism evidence="5 6">
    <name type="scientific">Aquabacterium soli</name>
    <dbReference type="NCBI Taxonomy" id="2493092"/>
    <lineage>
        <taxon>Bacteria</taxon>
        <taxon>Pseudomonadati</taxon>
        <taxon>Pseudomonadota</taxon>
        <taxon>Betaproteobacteria</taxon>
        <taxon>Burkholderiales</taxon>
        <taxon>Aquabacterium</taxon>
    </lineage>
</organism>
<dbReference type="InterPro" id="IPR023346">
    <property type="entry name" value="Lysozyme-like_dom_sf"/>
</dbReference>
<dbReference type="Pfam" id="PF01464">
    <property type="entry name" value="SLT"/>
    <property type="match status" value="1"/>
</dbReference>
<dbReference type="PANTHER" id="PTHR37423">
    <property type="entry name" value="SOLUBLE LYTIC MUREIN TRANSGLYCOSYLASE-RELATED"/>
    <property type="match status" value="1"/>
</dbReference>
<keyword evidence="6" id="KW-1185">Reference proteome</keyword>
<dbReference type="CDD" id="cd16894">
    <property type="entry name" value="MltD-like"/>
    <property type="match status" value="1"/>
</dbReference>
<dbReference type="EMBL" id="RSED01000003">
    <property type="protein sequence ID" value="RRS05435.1"/>
    <property type="molecule type" value="Genomic_DNA"/>
</dbReference>
<dbReference type="Pfam" id="PF01476">
    <property type="entry name" value="LysM"/>
    <property type="match status" value="2"/>
</dbReference>
<protein>
    <submittedName>
        <fullName evidence="5">LysM peptidoglycan-binding domain-containing protein</fullName>
    </submittedName>
</protein>
<gene>
    <name evidence="5" type="ORF">EIP75_04290</name>
</gene>
<dbReference type="Gene3D" id="1.10.530.10">
    <property type="match status" value="1"/>
</dbReference>
<dbReference type="Proteomes" id="UP000269265">
    <property type="component" value="Unassembled WGS sequence"/>
</dbReference>
<reference evidence="5 6" key="1">
    <citation type="submission" date="2018-12" db="EMBL/GenBank/DDBJ databases">
        <title>The whole draft genome of Aquabacterium sp. SJQ9.</title>
        <authorList>
            <person name="Sun L."/>
            <person name="Gao X."/>
            <person name="Chen W."/>
            <person name="Huang K."/>
        </authorList>
    </citation>
    <scope>NUCLEOTIDE SEQUENCE [LARGE SCALE GENOMIC DNA]</scope>
    <source>
        <strain evidence="5 6">SJQ9</strain>
    </source>
</reference>
<dbReference type="GO" id="GO:0016020">
    <property type="term" value="C:membrane"/>
    <property type="evidence" value="ECO:0007669"/>
    <property type="project" value="InterPro"/>
</dbReference>
<dbReference type="RefSeq" id="WP_125242004.1">
    <property type="nucleotide sequence ID" value="NZ_RSED01000003.1"/>
</dbReference>
<name>A0A3R8T3P6_9BURK</name>
<evidence type="ECO:0000313" key="6">
    <source>
        <dbReference type="Proteomes" id="UP000269265"/>
    </source>
</evidence>
<dbReference type="InterPro" id="IPR018392">
    <property type="entry name" value="LysM"/>
</dbReference>